<gene>
    <name evidence="1" type="ORF">HDF09_003902</name>
</gene>
<protein>
    <submittedName>
        <fullName evidence="1">Uncharacterized protein</fullName>
    </submittedName>
</protein>
<reference evidence="1" key="1">
    <citation type="submission" date="2020-08" db="EMBL/GenBank/DDBJ databases">
        <title>Genomic Encyclopedia of Type Strains, Phase IV (KMG-V): Genome sequencing to study the core and pangenomes of soil and plant-associated prokaryotes.</title>
        <authorList>
            <person name="Whitman W."/>
        </authorList>
    </citation>
    <scope>NUCLEOTIDE SEQUENCE [LARGE SCALE GENOMIC DNA]</scope>
    <source>
        <strain evidence="1">M8UP27</strain>
    </source>
</reference>
<dbReference type="Proteomes" id="UP000568106">
    <property type="component" value="Unassembled WGS sequence"/>
</dbReference>
<evidence type="ECO:0000313" key="2">
    <source>
        <dbReference type="Proteomes" id="UP000568106"/>
    </source>
</evidence>
<dbReference type="AlphaFoldDB" id="A0A7W8MSP6"/>
<evidence type="ECO:0000313" key="1">
    <source>
        <dbReference type="EMBL" id="MBB5319196.1"/>
    </source>
</evidence>
<comment type="caution">
    <text evidence="1">The sequence shown here is derived from an EMBL/GenBank/DDBJ whole genome shotgun (WGS) entry which is preliminary data.</text>
</comment>
<accession>A0A7W8MSP6</accession>
<name>A0A7W8MSP6_9BACT</name>
<proteinExistence type="predicted"/>
<organism evidence="1 2">
    <name type="scientific">Tunturiibacter empetritectus</name>
    <dbReference type="NCBI Taxonomy" id="3069691"/>
    <lineage>
        <taxon>Bacteria</taxon>
        <taxon>Pseudomonadati</taxon>
        <taxon>Acidobacteriota</taxon>
        <taxon>Terriglobia</taxon>
        <taxon>Terriglobales</taxon>
        <taxon>Acidobacteriaceae</taxon>
        <taxon>Tunturiibacter</taxon>
    </lineage>
</organism>
<dbReference type="EMBL" id="JACHDY010000007">
    <property type="protein sequence ID" value="MBB5319196.1"/>
    <property type="molecule type" value="Genomic_DNA"/>
</dbReference>
<keyword evidence="2" id="KW-1185">Reference proteome</keyword>
<sequence>MPDAVSFLQLIRCLIVSLFRRASRIVAEAAGANYIALQTDRIEDARQEK</sequence>